<feature type="domain" description="HTH myb-type" evidence="7">
    <location>
        <begin position="137"/>
        <end position="191"/>
    </location>
</feature>
<keyword evidence="2" id="KW-0805">Transcription regulation</keyword>
<proteinExistence type="predicted"/>
<sequence length="319" mass="37261">LFSRRDLLQDKIRSGDATTTAEERNDWNMRLEEFNRKIEYNKELPEKIILHGEYSAVDWSTIAMVHFKGHRTPSSIKLKWINDQCPQVSKEPWSAAEVKKLAQLANTERPSWNSVACNLGTKRTPWQCFEKYRSEIASEILKREWTEDEDAKLMELAHSLQLNGAIQWDKVTYHMGGRTRQQCRTRYLRTLDASVKHGRWTDEEDLLLMCSIGRYGAKDWRKVAMAVPGRSDGQCRERWVNVLDRANRAQEWTMEEDEKLLYAVNMFGKGQWDKICTVLPGRSALICRSRFRSLLTTKMRICAAQLNKIRSGNRSSKKR</sequence>
<comment type="subcellular location">
    <subcellularLocation>
        <location evidence="1">Nucleus</location>
    </subcellularLocation>
</comment>
<feature type="domain" description="Myb-like" evidence="6">
    <location>
        <begin position="137"/>
        <end position="191"/>
    </location>
</feature>
<evidence type="ECO:0000313" key="9">
    <source>
        <dbReference type="Proteomes" id="UP001432322"/>
    </source>
</evidence>
<dbReference type="Proteomes" id="UP001432322">
    <property type="component" value="Unassembled WGS sequence"/>
</dbReference>
<dbReference type="GO" id="GO:0042796">
    <property type="term" value="P:snRNA transcription by RNA polymerase III"/>
    <property type="evidence" value="ECO:0007669"/>
    <property type="project" value="TreeGrafter"/>
</dbReference>
<keyword evidence="5" id="KW-0539">Nucleus</keyword>
<dbReference type="PROSITE" id="PS50090">
    <property type="entry name" value="MYB_LIKE"/>
    <property type="match status" value="4"/>
</dbReference>
<dbReference type="EMBL" id="BTSY01000006">
    <property type="protein sequence ID" value="GMT33662.1"/>
    <property type="molecule type" value="Genomic_DNA"/>
</dbReference>
<evidence type="ECO:0000259" key="6">
    <source>
        <dbReference type="PROSITE" id="PS50090"/>
    </source>
</evidence>
<dbReference type="InterPro" id="IPR017930">
    <property type="entry name" value="Myb_dom"/>
</dbReference>
<dbReference type="GO" id="GO:0000978">
    <property type="term" value="F:RNA polymerase II cis-regulatory region sequence-specific DNA binding"/>
    <property type="evidence" value="ECO:0007669"/>
    <property type="project" value="TreeGrafter"/>
</dbReference>
<evidence type="ECO:0000256" key="1">
    <source>
        <dbReference type="ARBA" id="ARBA00004123"/>
    </source>
</evidence>
<dbReference type="SMART" id="SM00717">
    <property type="entry name" value="SANT"/>
    <property type="match status" value="4"/>
</dbReference>
<keyword evidence="9" id="KW-1185">Reference proteome</keyword>
<evidence type="ECO:0000256" key="2">
    <source>
        <dbReference type="ARBA" id="ARBA00023015"/>
    </source>
</evidence>
<feature type="non-terminal residue" evidence="8">
    <location>
        <position position="319"/>
    </location>
</feature>
<feature type="domain" description="Myb-like" evidence="6">
    <location>
        <begin position="244"/>
        <end position="295"/>
    </location>
</feature>
<reference evidence="8" key="1">
    <citation type="submission" date="2023-10" db="EMBL/GenBank/DDBJ databases">
        <title>Genome assembly of Pristionchus species.</title>
        <authorList>
            <person name="Yoshida K."/>
            <person name="Sommer R.J."/>
        </authorList>
    </citation>
    <scope>NUCLEOTIDE SEQUENCE</scope>
    <source>
        <strain evidence="8">RS5133</strain>
    </source>
</reference>
<dbReference type="Gene3D" id="1.10.10.60">
    <property type="entry name" value="Homeodomain-like"/>
    <property type="match status" value="4"/>
</dbReference>
<dbReference type="PANTHER" id="PTHR46621:SF1">
    <property type="entry name" value="SNRNA-ACTIVATING PROTEIN COMPLEX SUBUNIT 4"/>
    <property type="match status" value="1"/>
</dbReference>
<comment type="caution">
    <text evidence="8">The sequence shown here is derived from an EMBL/GenBank/DDBJ whole genome shotgun (WGS) entry which is preliminary data.</text>
</comment>
<dbReference type="Pfam" id="PF13921">
    <property type="entry name" value="Myb_DNA-bind_6"/>
    <property type="match status" value="1"/>
</dbReference>
<dbReference type="PANTHER" id="PTHR46621">
    <property type="entry name" value="SNRNA-ACTIVATING PROTEIN COMPLEX SUBUNIT 4"/>
    <property type="match status" value="1"/>
</dbReference>
<dbReference type="GO" id="GO:0019185">
    <property type="term" value="C:snRNA-activating protein complex"/>
    <property type="evidence" value="ECO:0007669"/>
    <property type="project" value="TreeGrafter"/>
</dbReference>
<feature type="domain" description="HTH myb-type" evidence="7">
    <location>
        <begin position="192"/>
        <end position="247"/>
    </location>
</feature>
<feature type="domain" description="HTH myb-type" evidence="7">
    <location>
        <begin position="252"/>
        <end position="299"/>
    </location>
</feature>
<organism evidence="8 9">
    <name type="scientific">Pristionchus fissidentatus</name>
    <dbReference type="NCBI Taxonomy" id="1538716"/>
    <lineage>
        <taxon>Eukaryota</taxon>
        <taxon>Metazoa</taxon>
        <taxon>Ecdysozoa</taxon>
        <taxon>Nematoda</taxon>
        <taxon>Chromadorea</taxon>
        <taxon>Rhabditida</taxon>
        <taxon>Rhabditina</taxon>
        <taxon>Diplogasteromorpha</taxon>
        <taxon>Diplogasteroidea</taxon>
        <taxon>Neodiplogasteridae</taxon>
        <taxon>Pristionchus</taxon>
    </lineage>
</organism>
<dbReference type="InterPro" id="IPR051575">
    <property type="entry name" value="Myb-like_DNA-bd"/>
</dbReference>
<name>A0AAV5WRG3_9BILA</name>
<feature type="domain" description="Myb-like" evidence="6">
    <location>
        <begin position="85"/>
        <end position="136"/>
    </location>
</feature>
<evidence type="ECO:0000256" key="4">
    <source>
        <dbReference type="ARBA" id="ARBA00023163"/>
    </source>
</evidence>
<dbReference type="SUPFAM" id="SSF46689">
    <property type="entry name" value="Homeodomain-like"/>
    <property type="match status" value="4"/>
</dbReference>
<protein>
    <submittedName>
        <fullName evidence="8">Uncharacterized protein</fullName>
    </submittedName>
</protein>
<dbReference type="InterPro" id="IPR009057">
    <property type="entry name" value="Homeodomain-like_sf"/>
</dbReference>
<dbReference type="AlphaFoldDB" id="A0AAV5WRG3"/>
<evidence type="ECO:0000256" key="5">
    <source>
        <dbReference type="ARBA" id="ARBA00023242"/>
    </source>
</evidence>
<dbReference type="GO" id="GO:0001006">
    <property type="term" value="F:RNA polymerase III type 3 promoter sequence-specific DNA binding"/>
    <property type="evidence" value="ECO:0007669"/>
    <property type="project" value="TreeGrafter"/>
</dbReference>
<dbReference type="CDD" id="cd00167">
    <property type="entry name" value="SANT"/>
    <property type="match status" value="3"/>
</dbReference>
<dbReference type="GO" id="GO:0042795">
    <property type="term" value="P:snRNA transcription by RNA polymerase II"/>
    <property type="evidence" value="ECO:0007669"/>
    <property type="project" value="TreeGrafter"/>
</dbReference>
<accession>A0AAV5WRG3</accession>
<evidence type="ECO:0000256" key="3">
    <source>
        <dbReference type="ARBA" id="ARBA00023125"/>
    </source>
</evidence>
<dbReference type="InterPro" id="IPR001005">
    <property type="entry name" value="SANT/Myb"/>
</dbReference>
<evidence type="ECO:0000313" key="8">
    <source>
        <dbReference type="EMBL" id="GMT33662.1"/>
    </source>
</evidence>
<dbReference type="Pfam" id="PF00249">
    <property type="entry name" value="Myb_DNA-binding"/>
    <property type="match status" value="2"/>
</dbReference>
<feature type="non-terminal residue" evidence="8">
    <location>
        <position position="1"/>
    </location>
</feature>
<feature type="domain" description="Myb-like" evidence="6">
    <location>
        <begin position="192"/>
        <end position="243"/>
    </location>
</feature>
<gene>
    <name evidence="8" type="ORF">PFISCL1PPCAC_24959</name>
</gene>
<keyword evidence="3" id="KW-0238">DNA-binding</keyword>
<keyword evidence="4" id="KW-0804">Transcription</keyword>
<dbReference type="PROSITE" id="PS51294">
    <property type="entry name" value="HTH_MYB"/>
    <property type="match status" value="3"/>
</dbReference>
<dbReference type="GO" id="GO:0005634">
    <property type="term" value="C:nucleus"/>
    <property type="evidence" value="ECO:0007669"/>
    <property type="project" value="UniProtKB-SubCell"/>
</dbReference>
<evidence type="ECO:0000259" key="7">
    <source>
        <dbReference type="PROSITE" id="PS51294"/>
    </source>
</evidence>